<proteinExistence type="predicted"/>
<organism evidence="1">
    <name type="scientific">Oryza brachyantha</name>
    <name type="common">malo sina</name>
    <dbReference type="NCBI Taxonomy" id="4533"/>
    <lineage>
        <taxon>Eukaryota</taxon>
        <taxon>Viridiplantae</taxon>
        <taxon>Streptophyta</taxon>
        <taxon>Embryophyta</taxon>
        <taxon>Tracheophyta</taxon>
        <taxon>Spermatophyta</taxon>
        <taxon>Magnoliopsida</taxon>
        <taxon>Liliopsida</taxon>
        <taxon>Poales</taxon>
        <taxon>Poaceae</taxon>
        <taxon>BOP clade</taxon>
        <taxon>Oryzoideae</taxon>
        <taxon>Oryzeae</taxon>
        <taxon>Oryzinae</taxon>
        <taxon>Oryza</taxon>
    </lineage>
</organism>
<dbReference type="Proteomes" id="UP000006038">
    <property type="component" value="Chromosome 6"/>
</dbReference>
<reference evidence="1" key="1">
    <citation type="journal article" date="2013" name="Nat. Commun.">
        <title>Whole-genome sequencing of Oryza brachyantha reveals mechanisms underlying Oryza genome evolution.</title>
        <authorList>
            <person name="Chen J."/>
            <person name="Huang Q."/>
            <person name="Gao D."/>
            <person name="Wang J."/>
            <person name="Lang Y."/>
            <person name="Liu T."/>
            <person name="Li B."/>
            <person name="Bai Z."/>
            <person name="Luis Goicoechea J."/>
            <person name="Liang C."/>
            <person name="Chen C."/>
            <person name="Zhang W."/>
            <person name="Sun S."/>
            <person name="Liao Y."/>
            <person name="Zhang X."/>
            <person name="Yang L."/>
            <person name="Song C."/>
            <person name="Wang M."/>
            <person name="Shi J."/>
            <person name="Liu G."/>
            <person name="Liu J."/>
            <person name="Zhou H."/>
            <person name="Zhou W."/>
            <person name="Yu Q."/>
            <person name="An N."/>
            <person name="Chen Y."/>
            <person name="Cai Q."/>
            <person name="Wang B."/>
            <person name="Liu B."/>
            <person name="Min J."/>
            <person name="Huang Y."/>
            <person name="Wu H."/>
            <person name="Li Z."/>
            <person name="Zhang Y."/>
            <person name="Yin Y."/>
            <person name="Song W."/>
            <person name="Jiang J."/>
            <person name="Jackson S.A."/>
            <person name="Wing R.A."/>
            <person name="Wang J."/>
            <person name="Chen M."/>
        </authorList>
    </citation>
    <scope>NUCLEOTIDE SEQUENCE [LARGE SCALE GENOMIC DNA]</scope>
    <source>
        <strain evidence="1">cv. IRGC 101232</strain>
    </source>
</reference>
<accession>J3MFD0</accession>
<reference evidence="1" key="2">
    <citation type="submission" date="2013-04" db="UniProtKB">
        <authorList>
            <consortium name="EnsemblPlants"/>
        </authorList>
    </citation>
    <scope>IDENTIFICATION</scope>
</reference>
<sequence length="86" mass="9995">MFDGSSPTSELFAMAIIVRDDKLKMDDGTCPDKLFTFKFSKSSVRIWRKLFGMLPLKLFRVRLRSSREERFPNEEGIVPDNLLPPK</sequence>
<keyword evidence="2" id="KW-1185">Reference proteome</keyword>
<protein>
    <submittedName>
        <fullName evidence="1">Uncharacterized protein</fullName>
    </submittedName>
</protein>
<name>J3MFD0_ORYBR</name>
<dbReference type="Gramene" id="OB06G27240.1">
    <property type="protein sequence ID" value="OB06G27240.1"/>
    <property type="gene ID" value="OB06G27240"/>
</dbReference>
<dbReference type="AlphaFoldDB" id="J3MFD0"/>
<dbReference type="EnsemblPlants" id="OB06G27240.1">
    <property type="protein sequence ID" value="OB06G27240.1"/>
    <property type="gene ID" value="OB06G27240"/>
</dbReference>
<evidence type="ECO:0000313" key="1">
    <source>
        <dbReference type="EnsemblPlants" id="OB06G27240.1"/>
    </source>
</evidence>
<dbReference type="HOGENOM" id="CLU_2501555_0_0_1"/>
<evidence type="ECO:0000313" key="2">
    <source>
        <dbReference type="Proteomes" id="UP000006038"/>
    </source>
</evidence>